<evidence type="ECO:0000313" key="1">
    <source>
        <dbReference type="EMBL" id="MBC3539711.1"/>
    </source>
</evidence>
<dbReference type="EMBL" id="JACOAF010000021">
    <property type="protein sequence ID" value="MBC3539711.1"/>
    <property type="molecule type" value="Genomic_DNA"/>
</dbReference>
<dbReference type="RefSeq" id="WP_186635939.1">
    <property type="nucleotide sequence ID" value="NZ_JACOAF010000021.1"/>
</dbReference>
<dbReference type="Proteomes" id="UP000659698">
    <property type="component" value="Unassembled WGS sequence"/>
</dbReference>
<organism evidence="1 2">
    <name type="scientific">Rufibacter sediminis</name>
    <dbReference type="NCBI Taxonomy" id="2762756"/>
    <lineage>
        <taxon>Bacteria</taxon>
        <taxon>Pseudomonadati</taxon>
        <taxon>Bacteroidota</taxon>
        <taxon>Cytophagia</taxon>
        <taxon>Cytophagales</taxon>
        <taxon>Hymenobacteraceae</taxon>
        <taxon>Rufibacter</taxon>
    </lineage>
</organism>
<accession>A0ABR6VRE1</accession>
<comment type="caution">
    <text evidence="1">The sequence shown here is derived from an EMBL/GenBank/DDBJ whole genome shotgun (WGS) entry which is preliminary data.</text>
</comment>
<proteinExistence type="predicted"/>
<name>A0ABR6VRE1_9BACT</name>
<gene>
    <name evidence="1" type="ORF">H7U12_08460</name>
</gene>
<reference evidence="1 2" key="1">
    <citation type="journal article" date="2019" name="Int. J. Syst. Evol. Microbiol.">
        <title>Rufibacter sediminis sp. nov., isolated from freshwater lake sediment.</title>
        <authorList>
            <person name="Qu J.H."/>
            <person name="Zhang L.J."/>
            <person name="Fu Y.H."/>
            <person name="Li H.F."/>
        </authorList>
    </citation>
    <scope>NUCLEOTIDE SEQUENCE [LARGE SCALE GENOMIC DNA]</scope>
    <source>
        <strain evidence="1 2">H-1</strain>
    </source>
</reference>
<sequence length="50" mass="5749">MPLYSPSPCRCTMRVWQELMGQAGRQEAARILKETTISDKALLFTYVIML</sequence>
<evidence type="ECO:0000313" key="2">
    <source>
        <dbReference type="Proteomes" id="UP000659698"/>
    </source>
</evidence>
<protein>
    <submittedName>
        <fullName evidence="1">Uncharacterized protein</fullName>
    </submittedName>
</protein>
<keyword evidence="2" id="KW-1185">Reference proteome</keyword>